<dbReference type="InterPro" id="IPR016140">
    <property type="entry name" value="Bifunc_inhib/LTP/seed_store"/>
</dbReference>
<reference evidence="7 8" key="1">
    <citation type="journal article" date="2013" name="BMC Genomics">
        <title>The miniature genome of a carnivorous plant Genlisea aurea contains a low number of genes and short non-coding sequences.</title>
        <authorList>
            <person name="Leushkin E.V."/>
            <person name="Sutormin R.A."/>
            <person name="Nabieva E.R."/>
            <person name="Penin A.A."/>
            <person name="Kondrashov A.S."/>
            <person name="Logacheva M.D."/>
        </authorList>
    </citation>
    <scope>NUCLEOTIDE SEQUENCE [LARGE SCALE GENOMIC DNA]</scope>
</reference>
<evidence type="ECO:0000256" key="4">
    <source>
        <dbReference type="RuleBase" id="RU000628"/>
    </source>
</evidence>
<protein>
    <recommendedName>
        <fullName evidence="4">Non-specific lipid-transfer protein</fullName>
    </recommendedName>
</protein>
<evidence type="ECO:0000256" key="1">
    <source>
        <dbReference type="ARBA" id="ARBA00009748"/>
    </source>
</evidence>
<evidence type="ECO:0000256" key="2">
    <source>
        <dbReference type="ARBA" id="ARBA00022448"/>
    </source>
</evidence>
<feature type="domain" description="Bifunctional inhibitor/plant lipid transfer protein/seed storage helical" evidence="6">
    <location>
        <begin position="32"/>
        <end position="114"/>
    </location>
</feature>
<dbReference type="GO" id="GO:0008289">
    <property type="term" value="F:lipid binding"/>
    <property type="evidence" value="ECO:0007669"/>
    <property type="project" value="UniProtKB-KW"/>
</dbReference>
<gene>
    <name evidence="7" type="ORF">M569_16049</name>
</gene>
<name>S8D7R4_9LAMI</name>
<dbReference type="SUPFAM" id="SSF47699">
    <property type="entry name" value="Bifunctional inhibitor/lipid-transfer protein/seed storage 2S albumin"/>
    <property type="match status" value="1"/>
</dbReference>
<dbReference type="InterPro" id="IPR036312">
    <property type="entry name" value="Bifun_inhib/LTP/seed_sf"/>
</dbReference>
<feature type="signal peptide" evidence="5">
    <location>
        <begin position="1"/>
        <end position="29"/>
    </location>
</feature>
<dbReference type="OrthoDB" id="1890443at2759"/>
<organism evidence="7 8">
    <name type="scientific">Genlisea aurea</name>
    <dbReference type="NCBI Taxonomy" id="192259"/>
    <lineage>
        <taxon>Eukaryota</taxon>
        <taxon>Viridiplantae</taxon>
        <taxon>Streptophyta</taxon>
        <taxon>Embryophyta</taxon>
        <taxon>Tracheophyta</taxon>
        <taxon>Spermatophyta</taxon>
        <taxon>Magnoliopsida</taxon>
        <taxon>eudicotyledons</taxon>
        <taxon>Gunneridae</taxon>
        <taxon>Pentapetalae</taxon>
        <taxon>asterids</taxon>
        <taxon>lamiids</taxon>
        <taxon>Lamiales</taxon>
        <taxon>Lentibulariaceae</taxon>
        <taxon>Genlisea</taxon>
    </lineage>
</organism>
<dbReference type="PRINTS" id="PR00382">
    <property type="entry name" value="LIPIDTRNSFER"/>
</dbReference>
<dbReference type="InterPro" id="IPR000528">
    <property type="entry name" value="Plant_nsLTP"/>
</dbReference>
<dbReference type="Proteomes" id="UP000015453">
    <property type="component" value="Unassembled WGS sequence"/>
</dbReference>
<dbReference type="SMART" id="SM00499">
    <property type="entry name" value="AAI"/>
    <property type="match status" value="1"/>
</dbReference>
<sequence>MEESGMDTQAMFLAMTVVVAAVGPARVSAITCPEVDGYMIPCIGYLLGVGDLRTCCGGVSGLNNAAQSTPDRRAVCGCLQNLAGRFPSIAARAAGIPDQCGVRIPYAFSPTTDCNRVEKQVSPLPSSSP</sequence>
<dbReference type="EMBL" id="AUSU01008924">
    <property type="protein sequence ID" value="EPS58763.1"/>
    <property type="molecule type" value="Genomic_DNA"/>
</dbReference>
<dbReference type="Pfam" id="PF00234">
    <property type="entry name" value="Tryp_alpha_amyl"/>
    <property type="match status" value="1"/>
</dbReference>
<dbReference type="PROSITE" id="PS00597">
    <property type="entry name" value="PLANT_LTP"/>
    <property type="match status" value="1"/>
</dbReference>
<keyword evidence="3 4" id="KW-0446">Lipid-binding</keyword>
<keyword evidence="8" id="KW-1185">Reference proteome</keyword>
<comment type="function">
    <text evidence="4">Plant non-specific lipid-transfer proteins transfer phospholipids as well as galactolipids across membranes. May play a role in wax or cutin deposition in the cell walls of expanding epidermal cells and certain secretory tissues.</text>
</comment>
<dbReference type="AlphaFoldDB" id="S8D7R4"/>
<accession>S8D7R4</accession>
<dbReference type="CDD" id="cd01960">
    <property type="entry name" value="nsLTP1"/>
    <property type="match status" value="1"/>
</dbReference>
<evidence type="ECO:0000256" key="3">
    <source>
        <dbReference type="ARBA" id="ARBA00023121"/>
    </source>
</evidence>
<keyword evidence="2 4" id="KW-0813">Transport</keyword>
<comment type="caution">
    <text evidence="7">The sequence shown here is derived from an EMBL/GenBank/DDBJ whole genome shotgun (WGS) entry which is preliminary data.</text>
</comment>
<dbReference type="GO" id="GO:0006869">
    <property type="term" value="P:lipid transport"/>
    <property type="evidence" value="ECO:0007669"/>
    <property type="project" value="InterPro"/>
</dbReference>
<evidence type="ECO:0000313" key="7">
    <source>
        <dbReference type="EMBL" id="EPS58763.1"/>
    </source>
</evidence>
<dbReference type="PANTHER" id="PTHR33076">
    <property type="entry name" value="NON-SPECIFIC LIPID-TRANSFER PROTEIN 2-RELATED"/>
    <property type="match status" value="1"/>
</dbReference>
<comment type="similarity">
    <text evidence="1 4">Belongs to the plant LTP family.</text>
</comment>
<proteinExistence type="inferred from homology"/>
<keyword evidence="5" id="KW-0732">Signal</keyword>
<feature type="chain" id="PRO_5004549863" description="Non-specific lipid-transfer protein" evidence="5">
    <location>
        <begin position="30"/>
        <end position="129"/>
    </location>
</feature>
<evidence type="ECO:0000313" key="8">
    <source>
        <dbReference type="Proteomes" id="UP000015453"/>
    </source>
</evidence>
<evidence type="ECO:0000259" key="6">
    <source>
        <dbReference type="SMART" id="SM00499"/>
    </source>
</evidence>
<dbReference type="Gene3D" id="1.10.110.10">
    <property type="entry name" value="Plant lipid-transfer and hydrophobic proteins"/>
    <property type="match status" value="1"/>
</dbReference>
<evidence type="ECO:0000256" key="5">
    <source>
        <dbReference type="SAM" id="SignalP"/>
    </source>
</evidence>